<dbReference type="NCBIfam" id="TIGR01730">
    <property type="entry name" value="RND_mfp"/>
    <property type="match status" value="1"/>
</dbReference>
<organism evidence="3 4">
    <name type="scientific">Hyella patelloides LEGE 07179</name>
    <dbReference type="NCBI Taxonomy" id="945734"/>
    <lineage>
        <taxon>Bacteria</taxon>
        <taxon>Bacillati</taxon>
        <taxon>Cyanobacteriota</taxon>
        <taxon>Cyanophyceae</taxon>
        <taxon>Pleurocapsales</taxon>
        <taxon>Hyellaceae</taxon>
        <taxon>Hyella</taxon>
    </lineage>
</organism>
<evidence type="ECO:0000259" key="2">
    <source>
        <dbReference type="Pfam" id="PF25917"/>
    </source>
</evidence>
<dbReference type="PANTHER" id="PTHR30469:SF39">
    <property type="entry name" value="SLL0180 PROTEIN"/>
    <property type="match status" value="1"/>
</dbReference>
<dbReference type="SUPFAM" id="SSF111369">
    <property type="entry name" value="HlyD-like secretion proteins"/>
    <property type="match status" value="1"/>
</dbReference>
<accession>A0A563W0B9</accession>
<reference evidence="3 4" key="1">
    <citation type="submission" date="2019-01" db="EMBL/GenBank/DDBJ databases">
        <authorList>
            <person name="Brito A."/>
        </authorList>
    </citation>
    <scope>NUCLEOTIDE SEQUENCE [LARGE SCALE GENOMIC DNA]</scope>
    <source>
        <strain evidence="3">1</strain>
    </source>
</reference>
<dbReference type="Gene3D" id="2.40.50.100">
    <property type="match status" value="1"/>
</dbReference>
<protein>
    <recommendedName>
        <fullName evidence="2">Multidrug resistance protein MdtA-like barrel-sandwich hybrid domain-containing protein</fullName>
    </recommendedName>
</protein>
<feature type="domain" description="Multidrug resistance protein MdtA-like barrel-sandwich hybrid" evidence="2">
    <location>
        <begin position="48"/>
        <end position="115"/>
    </location>
</feature>
<evidence type="ECO:0000313" key="3">
    <source>
        <dbReference type="EMBL" id="VEP17129.1"/>
    </source>
</evidence>
<gene>
    <name evidence="3" type="ORF">H1P_5530001</name>
</gene>
<dbReference type="InterPro" id="IPR058625">
    <property type="entry name" value="MdtA-like_BSH"/>
</dbReference>
<evidence type="ECO:0000256" key="1">
    <source>
        <dbReference type="ARBA" id="ARBA00009477"/>
    </source>
</evidence>
<proteinExistence type="inferred from homology"/>
<dbReference type="Gene3D" id="2.40.420.20">
    <property type="match status" value="1"/>
</dbReference>
<dbReference type="EMBL" id="CAACVJ010000505">
    <property type="protein sequence ID" value="VEP17129.1"/>
    <property type="molecule type" value="Genomic_DNA"/>
</dbReference>
<dbReference type="Pfam" id="PF25917">
    <property type="entry name" value="BSH_RND"/>
    <property type="match status" value="1"/>
</dbReference>
<dbReference type="AlphaFoldDB" id="A0A563W0B9"/>
<dbReference type="GO" id="GO:0015562">
    <property type="term" value="F:efflux transmembrane transporter activity"/>
    <property type="evidence" value="ECO:0007669"/>
    <property type="project" value="TreeGrafter"/>
</dbReference>
<dbReference type="GO" id="GO:1990281">
    <property type="term" value="C:efflux pump complex"/>
    <property type="evidence" value="ECO:0007669"/>
    <property type="project" value="TreeGrafter"/>
</dbReference>
<keyword evidence="4" id="KW-1185">Reference proteome</keyword>
<dbReference type="RefSeq" id="WP_186376297.1">
    <property type="nucleotide sequence ID" value="NZ_LR214287.1"/>
</dbReference>
<comment type="similarity">
    <text evidence="1">Belongs to the membrane fusion protein (MFP) (TC 8.A.1) family.</text>
</comment>
<dbReference type="InterPro" id="IPR006143">
    <property type="entry name" value="RND_pump_MFP"/>
</dbReference>
<name>A0A563W0B9_9CYAN</name>
<evidence type="ECO:0000313" key="4">
    <source>
        <dbReference type="Proteomes" id="UP000320055"/>
    </source>
</evidence>
<dbReference type="PANTHER" id="PTHR30469">
    <property type="entry name" value="MULTIDRUG RESISTANCE PROTEIN MDTA"/>
    <property type="match status" value="1"/>
</dbReference>
<dbReference type="Proteomes" id="UP000320055">
    <property type="component" value="Unassembled WGS sequence"/>
</dbReference>
<sequence>MLFVYIFGASLTSCSPQPQVISVTCQVLETTTVVDSSDFLGRVKAKTQATIVTENEGTISQILVKPGESVIAGTSLFLLDNNSQIKAPVSGIVSNISVNRGEFITKGQALTKVVDNQTLELNIGVPVERSSQLKMGLPVEIIDSSGNVSLKSQINFISPEANQQQILAKATVRNNGNFRDNQSVLARVIWQEKPGTSVPTTAISRIGGKNLVFVATKQKSGAEEKTLVAKQRVVVLGNLQGETYQIISGLEPGEEIVVSDIRNLFDDVLIKCRDKHLESIVEARKFTLLWGQ</sequence>